<dbReference type="Pfam" id="PF01522">
    <property type="entry name" value="Polysacc_deac_1"/>
    <property type="match status" value="1"/>
</dbReference>
<evidence type="ECO:0000313" key="2">
    <source>
        <dbReference type="EMBL" id="MBR7553911.1"/>
    </source>
</evidence>
<dbReference type="EMBL" id="JAGSIE010000020">
    <property type="protein sequence ID" value="MBR7553911.1"/>
    <property type="molecule type" value="Genomic_DNA"/>
</dbReference>
<dbReference type="InterPro" id="IPR011330">
    <property type="entry name" value="Glyco_hydro/deAcase_b/a-brl"/>
</dbReference>
<sequence>MFTRYGDFWLNRNNGNIQQSQPEGGGENVGREPNLIANSLLQREYPNIVVLRGSLDDNKVALSFDDGPDIRFTPQVLDVLGQYQVKATFFLMGARAAEHSDIVRRMYGEGHAIGNHTYWHPNLTEESLGRVQWEVATTEETIEQILGFRPRLFRPPYGALNREIVELLGNMGNTVVLWNVDSLDWRQLGAEIIADNVLAQATPGSIILMHDGGDWTMDLSGTVNALHEIIPRLQQEGMEFVTIPELIGVSEEK</sequence>
<evidence type="ECO:0000259" key="1">
    <source>
        <dbReference type="PROSITE" id="PS51677"/>
    </source>
</evidence>
<dbReference type="InterPro" id="IPR002509">
    <property type="entry name" value="NODB_dom"/>
</dbReference>
<keyword evidence="3" id="KW-1185">Reference proteome</keyword>
<dbReference type="Proteomes" id="UP000675431">
    <property type="component" value="Unassembled WGS sequence"/>
</dbReference>
<accession>A0A941CVJ6</accession>
<dbReference type="PROSITE" id="PS51677">
    <property type="entry name" value="NODB"/>
    <property type="match status" value="1"/>
</dbReference>
<dbReference type="PANTHER" id="PTHR10587:SF125">
    <property type="entry name" value="POLYSACCHARIDE DEACETYLASE YHEN-RELATED"/>
    <property type="match status" value="1"/>
</dbReference>
<dbReference type="GO" id="GO:0016810">
    <property type="term" value="F:hydrolase activity, acting on carbon-nitrogen (but not peptide) bonds"/>
    <property type="evidence" value="ECO:0007669"/>
    <property type="project" value="InterPro"/>
</dbReference>
<dbReference type="GO" id="GO:0005975">
    <property type="term" value="P:carbohydrate metabolic process"/>
    <property type="evidence" value="ECO:0007669"/>
    <property type="project" value="InterPro"/>
</dbReference>
<dbReference type="RefSeq" id="WP_212369694.1">
    <property type="nucleotide sequence ID" value="NZ_JAGSIE010000020.1"/>
</dbReference>
<dbReference type="InterPro" id="IPR050248">
    <property type="entry name" value="Polysacc_deacetylase_ArnD"/>
</dbReference>
<dbReference type="PANTHER" id="PTHR10587">
    <property type="entry name" value="GLYCOSYL TRANSFERASE-RELATED"/>
    <property type="match status" value="1"/>
</dbReference>
<dbReference type="Gene3D" id="3.20.20.370">
    <property type="entry name" value="Glycoside hydrolase/deacetylase"/>
    <property type="match status" value="1"/>
</dbReference>
<proteinExistence type="predicted"/>
<evidence type="ECO:0000313" key="3">
    <source>
        <dbReference type="Proteomes" id="UP000675431"/>
    </source>
</evidence>
<protein>
    <submittedName>
        <fullName evidence="2">Polysaccharide deacetylase family protein</fullName>
    </submittedName>
</protein>
<feature type="domain" description="NodB homology" evidence="1">
    <location>
        <begin position="58"/>
        <end position="241"/>
    </location>
</feature>
<dbReference type="CDD" id="cd10917">
    <property type="entry name" value="CE4_NodB_like_6s_7s"/>
    <property type="match status" value="1"/>
</dbReference>
<name>A0A941CVJ6_9BACI</name>
<organism evidence="2 3">
    <name type="scientific">Allobacillus saliphilus</name>
    <dbReference type="NCBI Taxonomy" id="2912308"/>
    <lineage>
        <taxon>Bacteria</taxon>
        <taxon>Bacillati</taxon>
        <taxon>Bacillota</taxon>
        <taxon>Bacilli</taxon>
        <taxon>Bacillales</taxon>
        <taxon>Bacillaceae</taxon>
        <taxon>Allobacillus</taxon>
    </lineage>
</organism>
<dbReference type="SUPFAM" id="SSF88713">
    <property type="entry name" value="Glycoside hydrolase/deacetylase"/>
    <property type="match status" value="1"/>
</dbReference>
<gene>
    <name evidence="2" type="ORF">KC820_07065</name>
</gene>
<reference evidence="2 3" key="1">
    <citation type="submission" date="2021-04" db="EMBL/GenBank/DDBJ databases">
        <title>Allobacillus sp. nov. SKP8-2 isolated from shrimp paste.</title>
        <authorList>
            <person name="Tanasupawat S."/>
            <person name="Yiamsombat S."/>
            <person name="Kanchanasin P."/>
            <person name="Kuncharoen N."/>
        </authorList>
    </citation>
    <scope>NUCLEOTIDE SEQUENCE [LARGE SCALE GENOMIC DNA]</scope>
    <source>
        <strain evidence="2 3">SKP8-2</strain>
    </source>
</reference>
<comment type="caution">
    <text evidence="2">The sequence shown here is derived from an EMBL/GenBank/DDBJ whole genome shotgun (WGS) entry which is preliminary data.</text>
</comment>
<dbReference type="AlphaFoldDB" id="A0A941CVJ6"/>